<reference evidence="5" key="2">
    <citation type="submission" date="2020-11" db="EMBL/GenBank/DDBJ databases">
        <authorList>
            <person name="McCartney M.A."/>
            <person name="Auch B."/>
            <person name="Kono T."/>
            <person name="Mallez S."/>
            <person name="Becker A."/>
            <person name="Gohl D.M."/>
            <person name="Silverstein K.A.T."/>
            <person name="Koren S."/>
            <person name="Bechman K.B."/>
            <person name="Herman A."/>
            <person name="Abrahante J.E."/>
            <person name="Garbe J."/>
        </authorList>
    </citation>
    <scope>NUCLEOTIDE SEQUENCE</scope>
    <source>
        <strain evidence="5">Duluth1</strain>
        <tissue evidence="5">Whole animal</tissue>
    </source>
</reference>
<gene>
    <name evidence="5" type="ORF">DPMN_151979</name>
</gene>
<dbReference type="AlphaFoldDB" id="A0A9D4J4R9"/>
<keyword evidence="6" id="KW-1185">Reference proteome</keyword>
<evidence type="ECO:0000256" key="4">
    <source>
        <dbReference type="RuleBase" id="RU361177"/>
    </source>
</evidence>
<comment type="caution">
    <text evidence="5">The sequence shown here is derived from an EMBL/GenBank/DDBJ whole genome shotgun (WGS) entry which is preliminary data.</text>
</comment>
<comment type="cofactor">
    <cofactor evidence="4">
        <name>FAD</name>
        <dbReference type="ChEBI" id="CHEBI:57692"/>
    </cofactor>
</comment>
<dbReference type="Pfam" id="PF00743">
    <property type="entry name" value="FMO-like"/>
    <property type="match status" value="1"/>
</dbReference>
<name>A0A9D4J4R9_DREPO</name>
<dbReference type="EMBL" id="JAIWYP010000007">
    <property type="protein sequence ID" value="KAH3798380.1"/>
    <property type="molecule type" value="Genomic_DNA"/>
</dbReference>
<keyword evidence="2 4" id="KW-0274">FAD</keyword>
<proteinExistence type="inferred from homology"/>
<dbReference type="GO" id="GO:0004499">
    <property type="term" value="F:N,N-dimethylaniline monooxygenase activity"/>
    <property type="evidence" value="ECO:0007669"/>
    <property type="project" value="InterPro"/>
</dbReference>
<protein>
    <recommendedName>
        <fullName evidence="4">Flavin-containing monooxygenase</fullName>
        <ecNumber evidence="4">1.-.-.-</ecNumber>
    </recommendedName>
</protein>
<keyword evidence="1 4" id="KW-0285">Flavoprotein</keyword>
<evidence type="ECO:0000256" key="1">
    <source>
        <dbReference type="ARBA" id="ARBA00022630"/>
    </source>
</evidence>
<dbReference type="Proteomes" id="UP000828390">
    <property type="component" value="Unassembled WGS sequence"/>
</dbReference>
<evidence type="ECO:0000256" key="2">
    <source>
        <dbReference type="ARBA" id="ARBA00022827"/>
    </source>
</evidence>
<evidence type="ECO:0000313" key="5">
    <source>
        <dbReference type="EMBL" id="KAH3798380.1"/>
    </source>
</evidence>
<organism evidence="5 6">
    <name type="scientific">Dreissena polymorpha</name>
    <name type="common">Zebra mussel</name>
    <name type="synonym">Mytilus polymorpha</name>
    <dbReference type="NCBI Taxonomy" id="45954"/>
    <lineage>
        <taxon>Eukaryota</taxon>
        <taxon>Metazoa</taxon>
        <taxon>Spiralia</taxon>
        <taxon>Lophotrochozoa</taxon>
        <taxon>Mollusca</taxon>
        <taxon>Bivalvia</taxon>
        <taxon>Autobranchia</taxon>
        <taxon>Heteroconchia</taxon>
        <taxon>Euheterodonta</taxon>
        <taxon>Imparidentia</taxon>
        <taxon>Neoheterodontei</taxon>
        <taxon>Myida</taxon>
        <taxon>Dreissenoidea</taxon>
        <taxon>Dreissenidae</taxon>
        <taxon>Dreissena</taxon>
    </lineage>
</organism>
<dbReference type="GO" id="GO:0050660">
    <property type="term" value="F:flavin adenine dinucleotide binding"/>
    <property type="evidence" value="ECO:0007669"/>
    <property type="project" value="InterPro"/>
</dbReference>
<evidence type="ECO:0000256" key="3">
    <source>
        <dbReference type="ARBA" id="ARBA00023002"/>
    </source>
</evidence>
<keyword evidence="3 4" id="KW-0560">Oxidoreductase</keyword>
<evidence type="ECO:0000313" key="6">
    <source>
        <dbReference type="Proteomes" id="UP000828390"/>
    </source>
</evidence>
<keyword evidence="4" id="KW-0503">Monooxygenase</keyword>
<accession>A0A9D4J4R9</accession>
<dbReference type="GO" id="GO:0050661">
    <property type="term" value="F:NADP binding"/>
    <property type="evidence" value="ECO:0007669"/>
    <property type="project" value="InterPro"/>
</dbReference>
<sequence>MFAPELERPTLAVVGFVQPSGAFMPISELQCRLATRIFKVSCSVDWQHFSSK</sequence>
<dbReference type="EC" id="1.-.-.-" evidence="4"/>
<comment type="similarity">
    <text evidence="4">Belongs to the FMO family.</text>
</comment>
<reference evidence="5" key="1">
    <citation type="journal article" date="2019" name="bioRxiv">
        <title>The Genome of the Zebra Mussel, Dreissena polymorpha: A Resource for Invasive Species Research.</title>
        <authorList>
            <person name="McCartney M.A."/>
            <person name="Auch B."/>
            <person name="Kono T."/>
            <person name="Mallez S."/>
            <person name="Zhang Y."/>
            <person name="Obille A."/>
            <person name="Becker A."/>
            <person name="Abrahante J.E."/>
            <person name="Garbe J."/>
            <person name="Badalamenti J.P."/>
            <person name="Herman A."/>
            <person name="Mangelson H."/>
            <person name="Liachko I."/>
            <person name="Sullivan S."/>
            <person name="Sone E.D."/>
            <person name="Koren S."/>
            <person name="Silverstein K.A.T."/>
            <person name="Beckman K.B."/>
            <person name="Gohl D.M."/>
        </authorList>
    </citation>
    <scope>NUCLEOTIDE SEQUENCE</scope>
    <source>
        <strain evidence="5">Duluth1</strain>
        <tissue evidence="5">Whole animal</tissue>
    </source>
</reference>
<dbReference type="InterPro" id="IPR020946">
    <property type="entry name" value="Flavin_mOase-like"/>
</dbReference>